<dbReference type="PRINTS" id="PR00111">
    <property type="entry name" value="ABHYDROLASE"/>
</dbReference>
<sequence>MRELALTAKDGTRLQGWTLEPRNEGDGRQPGGPAEDRGREGEASQPGGPAEDRGREKEASQPGGPAKDRGREEEASQPGGPAKERGRQGEASQPDGMARRQGPQGEAPQKSAQAEGQFRHQEPSRPDGHERARSRPEAASPLRAKPRAAVCLVHGMGEHSGRYAELAQALAAEGIAVLAYDQRGHGRSPGPRGHADSMETLTADAERAVREAVRLWPESPIILYGHSMGGAVALAAALGRELPIAGLILTSPWLRLASPPSSLARAAAAWIGRIRPAFALPSGIKQRDLFRPGAHAVAGGALDPLCHTRITVSTYLAVTSSAAQSLASAGSLAVPTLLLHGTEDRVTSLQASEELAAALGPLCSFRRWERGFHELHHDERREEVIETVRMWIYANS</sequence>
<dbReference type="InterPro" id="IPR022742">
    <property type="entry name" value="Hydrolase_4"/>
</dbReference>
<dbReference type="Proteomes" id="UP000502136">
    <property type="component" value="Chromosome"/>
</dbReference>
<keyword evidence="3" id="KW-0378">Hydrolase</keyword>
<dbReference type="Gene3D" id="3.40.50.1820">
    <property type="entry name" value="alpha/beta hydrolase"/>
    <property type="match status" value="1"/>
</dbReference>
<feature type="domain" description="Serine aminopeptidase S33" evidence="2">
    <location>
        <begin position="145"/>
        <end position="379"/>
    </location>
</feature>
<dbReference type="InterPro" id="IPR000073">
    <property type="entry name" value="AB_hydrolase_1"/>
</dbReference>
<name>A0A6H2GUA5_9BACL</name>
<feature type="compositionally biased region" description="Basic and acidic residues" evidence="1">
    <location>
        <begin position="50"/>
        <end position="59"/>
    </location>
</feature>
<evidence type="ECO:0000259" key="2">
    <source>
        <dbReference type="Pfam" id="PF12146"/>
    </source>
</evidence>
<evidence type="ECO:0000313" key="4">
    <source>
        <dbReference type="Proteomes" id="UP000502136"/>
    </source>
</evidence>
<organism evidence="3 4">
    <name type="scientific">Paenibacillus albicereus</name>
    <dbReference type="NCBI Taxonomy" id="2726185"/>
    <lineage>
        <taxon>Bacteria</taxon>
        <taxon>Bacillati</taxon>
        <taxon>Bacillota</taxon>
        <taxon>Bacilli</taxon>
        <taxon>Bacillales</taxon>
        <taxon>Paenibacillaceae</taxon>
        <taxon>Paenibacillus</taxon>
    </lineage>
</organism>
<dbReference type="PANTHER" id="PTHR11614">
    <property type="entry name" value="PHOSPHOLIPASE-RELATED"/>
    <property type="match status" value="1"/>
</dbReference>
<evidence type="ECO:0000313" key="3">
    <source>
        <dbReference type="EMBL" id="QJC51014.1"/>
    </source>
</evidence>
<keyword evidence="4" id="KW-1185">Reference proteome</keyword>
<dbReference type="RefSeq" id="WP_168906669.1">
    <property type="nucleotide sequence ID" value="NZ_CP051428.1"/>
</dbReference>
<reference evidence="3 4" key="1">
    <citation type="submission" date="2020-04" db="EMBL/GenBank/DDBJ databases">
        <title>Novel Paenibacillus strain UniB2 isolated from commercial digestive syrup.</title>
        <authorList>
            <person name="Thorat V."/>
            <person name="Kirdat K."/>
            <person name="Tiwarekar B."/>
            <person name="Yadav A."/>
        </authorList>
    </citation>
    <scope>NUCLEOTIDE SEQUENCE [LARGE SCALE GENOMIC DNA]</scope>
    <source>
        <strain evidence="3 4">UniB2</strain>
    </source>
</reference>
<gene>
    <name evidence="3" type="ORF">HGI30_05185</name>
</gene>
<dbReference type="KEGG" id="palr:HGI30_05185"/>
<feature type="compositionally biased region" description="Basic and acidic residues" evidence="1">
    <location>
        <begin position="117"/>
        <end position="136"/>
    </location>
</feature>
<protein>
    <submittedName>
        <fullName evidence="3">Alpha/beta fold hydrolase</fullName>
    </submittedName>
</protein>
<proteinExistence type="predicted"/>
<evidence type="ECO:0000256" key="1">
    <source>
        <dbReference type="SAM" id="MobiDB-lite"/>
    </source>
</evidence>
<dbReference type="EMBL" id="CP051428">
    <property type="protein sequence ID" value="QJC51014.1"/>
    <property type="molecule type" value="Genomic_DNA"/>
</dbReference>
<dbReference type="AlphaFoldDB" id="A0A6H2GUA5"/>
<dbReference type="InterPro" id="IPR051044">
    <property type="entry name" value="MAG_DAG_Lipase"/>
</dbReference>
<dbReference type="Pfam" id="PF12146">
    <property type="entry name" value="Hydrolase_4"/>
    <property type="match status" value="1"/>
</dbReference>
<dbReference type="GO" id="GO:0016787">
    <property type="term" value="F:hydrolase activity"/>
    <property type="evidence" value="ECO:0007669"/>
    <property type="project" value="UniProtKB-KW"/>
</dbReference>
<accession>A0A6H2GUA5</accession>
<dbReference type="SUPFAM" id="SSF53474">
    <property type="entry name" value="alpha/beta-Hydrolases"/>
    <property type="match status" value="1"/>
</dbReference>
<dbReference type="InterPro" id="IPR029058">
    <property type="entry name" value="AB_hydrolase_fold"/>
</dbReference>
<feature type="region of interest" description="Disordered" evidence="1">
    <location>
        <begin position="1"/>
        <end position="144"/>
    </location>
</feature>